<dbReference type="AlphaFoldDB" id="A0A7X9RX48"/>
<comment type="caution">
    <text evidence="2">The sequence shown here is derived from an EMBL/GenBank/DDBJ whole genome shotgun (WGS) entry which is preliminary data.</text>
</comment>
<feature type="chain" id="PRO_5030915987" evidence="1">
    <location>
        <begin position="21"/>
        <end position="122"/>
    </location>
</feature>
<name>A0A7X9RX48_9BACT</name>
<evidence type="ECO:0000313" key="2">
    <source>
        <dbReference type="EMBL" id="NME70224.1"/>
    </source>
</evidence>
<proteinExistence type="predicted"/>
<keyword evidence="3" id="KW-1185">Reference proteome</keyword>
<dbReference type="EMBL" id="JABANE010000058">
    <property type="protein sequence ID" value="NME70224.1"/>
    <property type="molecule type" value="Genomic_DNA"/>
</dbReference>
<reference evidence="2 3" key="1">
    <citation type="submission" date="2020-04" db="EMBL/GenBank/DDBJ databases">
        <title>Flammeovirga sp. SR4, a novel species isolated from seawater.</title>
        <authorList>
            <person name="Wang X."/>
        </authorList>
    </citation>
    <scope>NUCLEOTIDE SEQUENCE [LARGE SCALE GENOMIC DNA]</scope>
    <source>
        <strain evidence="2 3">ATCC 23126</strain>
    </source>
</reference>
<feature type="signal peptide" evidence="1">
    <location>
        <begin position="1"/>
        <end position="20"/>
    </location>
</feature>
<accession>A0A7X9RX48</accession>
<evidence type="ECO:0000256" key="1">
    <source>
        <dbReference type="SAM" id="SignalP"/>
    </source>
</evidence>
<organism evidence="2 3">
    <name type="scientific">Flammeovirga aprica JL-4</name>
    <dbReference type="NCBI Taxonomy" id="694437"/>
    <lineage>
        <taxon>Bacteria</taxon>
        <taxon>Pseudomonadati</taxon>
        <taxon>Bacteroidota</taxon>
        <taxon>Cytophagia</taxon>
        <taxon>Cytophagales</taxon>
        <taxon>Flammeovirgaceae</taxon>
        <taxon>Flammeovirga</taxon>
    </lineage>
</organism>
<dbReference type="Proteomes" id="UP000576082">
    <property type="component" value="Unassembled WGS sequence"/>
</dbReference>
<dbReference type="RefSeq" id="WP_169658466.1">
    <property type="nucleotide sequence ID" value="NZ_JABANE010000058.1"/>
</dbReference>
<dbReference type="PROSITE" id="PS51257">
    <property type="entry name" value="PROKAR_LIPOPROTEIN"/>
    <property type="match status" value="1"/>
</dbReference>
<evidence type="ECO:0000313" key="3">
    <source>
        <dbReference type="Proteomes" id="UP000576082"/>
    </source>
</evidence>
<protein>
    <submittedName>
        <fullName evidence="2">Uncharacterized protein</fullName>
    </submittedName>
</protein>
<sequence>MRIKSLIILLLLAIIGQSCDDIPSLPIESHETIYIDVNQGEVIEYDTSIDNFLGAVAITDSTKHHILSRLFSDSTGFNIYHRYQSLKNYQGTDTLKLRSERINDISDEVISIKNITIVLTVK</sequence>
<keyword evidence="1" id="KW-0732">Signal</keyword>
<gene>
    <name evidence="2" type="ORF">HHU12_19770</name>
</gene>